<sequence>MNLPIRYTSLTETLTVIPDGKIEDPSTFEKAMEDMDKDEWIKAMDLKLESMYFNSVWDFEDQPDGVKPISCKWIYKRKRGANGKVQTFKARLVTKGYTQVKGVDYEETFSPVAMLKSSHTFLSIIAYYDYEI</sequence>
<dbReference type="Pfam" id="PF07727">
    <property type="entry name" value="RVT_2"/>
    <property type="match status" value="1"/>
</dbReference>
<name>A0A5D3BT66_CUCMM</name>
<evidence type="ECO:0000313" key="2">
    <source>
        <dbReference type="EMBL" id="TYK02178.1"/>
    </source>
</evidence>
<evidence type="ECO:0000313" key="3">
    <source>
        <dbReference type="Proteomes" id="UP000321947"/>
    </source>
</evidence>
<feature type="domain" description="Reverse transcriptase Ty1/copia-type" evidence="1">
    <location>
        <begin position="54"/>
        <end position="130"/>
    </location>
</feature>
<dbReference type="Proteomes" id="UP000321947">
    <property type="component" value="Unassembled WGS sequence"/>
</dbReference>
<proteinExistence type="predicted"/>
<evidence type="ECO:0000259" key="1">
    <source>
        <dbReference type="Pfam" id="PF07727"/>
    </source>
</evidence>
<dbReference type="InterPro" id="IPR013103">
    <property type="entry name" value="RVT_2"/>
</dbReference>
<accession>A0A5D3BT66</accession>
<dbReference type="EMBL" id="SSTD01015868">
    <property type="protein sequence ID" value="TYK02178.1"/>
    <property type="molecule type" value="Genomic_DNA"/>
</dbReference>
<reference evidence="2 3" key="1">
    <citation type="submission" date="2019-08" db="EMBL/GenBank/DDBJ databases">
        <title>Draft genome sequences of two oriental melons (Cucumis melo L. var makuwa).</title>
        <authorList>
            <person name="Kwon S.-Y."/>
        </authorList>
    </citation>
    <scope>NUCLEOTIDE SEQUENCE [LARGE SCALE GENOMIC DNA]</scope>
    <source>
        <strain evidence="3">cv. Chang Bougi</strain>
        <tissue evidence="2">Leaf</tissue>
    </source>
</reference>
<gene>
    <name evidence="2" type="ORF">E5676_scaffold388G00760</name>
</gene>
<organism evidence="2 3">
    <name type="scientific">Cucumis melo var. makuwa</name>
    <name type="common">Oriental melon</name>
    <dbReference type="NCBI Taxonomy" id="1194695"/>
    <lineage>
        <taxon>Eukaryota</taxon>
        <taxon>Viridiplantae</taxon>
        <taxon>Streptophyta</taxon>
        <taxon>Embryophyta</taxon>
        <taxon>Tracheophyta</taxon>
        <taxon>Spermatophyta</taxon>
        <taxon>Magnoliopsida</taxon>
        <taxon>eudicotyledons</taxon>
        <taxon>Gunneridae</taxon>
        <taxon>Pentapetalae</taxon>
        <taxon>rosids</taxon>
        <taxon>fabids</taxon>
        <taxon>Cucurbitales</taxon>
        <taxon>Cucurbitaceae</taxon>
        <taxon>Benincaseae</taxon>
        <taxon>Cucumis</taxon>
    </lineage>
</organism>
<dbReference type="AlphaFoldDB" id="A0A5D3BT66"/>
<protein>
    <submittedName>
        <fullName evidence="2">Gag/pol protein</fullName>
    </submittedName>
</protein>
<comment type="caution">
    <text evidence="2">The sequence shown here is derived from an EMBL/GenBank/DDBJ whole genome shotgun (WGS) entry which is preliminary data.</text>
</comment>